<keyword evidence="10" id="KW-0735">Signal-anchor</keyword>
<sequence>MKVGAFTIKDAETLFEQRNYEKARLAFESFAHHGNAKAQYYLGMMYYQGKGGIADIYKAYAWFSLAEKNGFRAAEEEIRRMRREIPSKRKAKSVAESLAAEYSANALSRRIYPQYNGSFGLKNKILLSEAEILPANQSGWVLLIGDVSERGNLINLRVKESFPNKQLEKRAFDYANSLKFEPLVVDNEVLVRDQVLVKVEFQTNNRDEHSIYLAQYSTYQRALISKAQNGNAEAQLLLAQLMSVGLLKYPSNALNAVPVYWYLQAAINGSAFAKFELYRHLKEGIGCLPEAKKADYWLQRSAEQGHLSAVFMQLRSRYQQNPSKNQLRRIVNTLESLVEQGHKNAHQLLALIYATSPYDDFYYPFKAGLMAKDGLYDDANHPDYYAILAASYLGQTSLDRAYEYFYQAIDYALKRDWPVINYVQLASQLEVSLDTTGLNLSEEAQKFSLPSTLARKNLKPISRPSPEYPVEAARRAVEGWVRLNFSVNEKGEVENITVVKSSPENVFEDNAIQAVQKWRYEPPKINASPTRVDNVSIKLDFKLQ</sequence>
<comment type="caution">
    <text evidence="12">The sequence shown here is derived from an EMBL/GenBank/DDBJ whole genome shotgun (WGS) entry which is preliminary data.</text>
</comment>
<dbReference type="Gene3D" id="3.30.1150.10">
    <property type="match status" value="1"/>
</dbReference>
<evidence type="ECO:0000256" key="5">
    <source>
        <dbReference type="ARBA" id="ARBA00022519"/>
    </source>
</evidence>
<keyword evidence="4 10" id="KW-1003">Cell membrane</keyword>
<feature type="domain" description="TonB C-terminal" evidence="11">
    <location>
        <begin position="453"/>
        <end position="544"/>
    </location>
</feature>
<dbReference type="Pfam" id="PF03544">
    <property type="entry name" value="TonB_C"/>
    <property type="match status" value="1"/>
</dbReference>
<evidence type="ECO:0000259" key="11">
    <source>
        <dbReference type="PROSITE" id="PS52015"/>
    </source>
</evidence>
<dbReference type="PROSITE" id="PS52015">
    <property type="entry name" value="TONB_CTD"/>
    <property type="match status" value="1"/>
</dbReference>
<dbReference type="SMART" id="SM00671">
    <property type="entry name" value="SEL1"/>
    <property type="match status" value="3"/>
</dbReference>
<dbReference type="SUPFAM" id="SSF74653">
    <property type="entry name" value="TolA/TonB C-terminal domain"/>
    <property type="match status" value="2"/>
</dbReference>
<name>A0ABV1RLY8_9ALTE</name>
<keyword evidence="5 10" id="KW-0997">Cell inner membrane</keyword>
<dbReference type="Proteomes" id="UP001467690">
    <property type="component" value="Unassembled WGS sequence"/>
</dbReference>
<evidence type="ECO:0000256" key="7">
    <source>
        <dbReference type="ARBA" id="ARBA00022927"/>
    </source>
</evidence>
<dbReference type="PANTHER" id="PTHR33446">
    <property type="entry name" value="PROTEIN TONB-RELATED"/>
    <property type="match status" value="1"/>
</dbReference>
<keyword evidence="8" id="KW-1133">Transmembrane helix</keyword>
<evidence type="ECO:0000313" key="13">
    <source>
        <dbReference type="Proteomes" id="UP001467690"/>
    </source>
</evidence>
<evidence type="ECO:0000256" key="6">
    <source>
        <dbReference type="ARBA" id="ARBA00022692"/>
    </source>
</evidence>
<evidence type="ECO:0000313" key="12">
    <source>
        <dbReference type="EMBL" id="MER2493730.1"/>
    </source>
</evidence>
<comment type="similarity">
    <text evidence="2 10">Belongs to the TonB family.</text>
</comment>
<dbReference type="RefSeq" id="WP_143869662.1">
    <property type="nucleotide sequence ID" value="NZ_CP041660.1"/>
</dbReference>
<dbReference type="InterPro" id="IPR051045">
    <property type="entry name" value="TonB-dependent_transducer"/>
</dbReference>
<protein>
    <recommendedName>
        <fullName evidence="10">Protein TonB</fullName>
    </recommendedName>
</protein>
<dbReference type="PANTHER" id="PTHR33446:SF14">
    <property type="entry name" value="PROTEIN TONB"/>
    <property type="match status" value="1"/>
</dbReference>
<keyword evidence="3 10" id="KW-0813">Transport</keyword>
<evidence type="ECO:0000256" key="2">
    <source>
        <dbReference type="ARBA" id="ARBA00006555"/>
    </source>
</evidence>
<evidence type="ECO:0000256" key="1">
    <source>
        <dbReference type="ARBA" id="ARBA00004383"/>
    </source>
</evidence>
<evidence type="ECO:0000256" key="9">
    <source>
        <dbReference type="ARBA" id="ARBA00023136"/>
    </source>
</evidence>
<dbReference type="SUPFAM" id="SSF81901">
    <property type="entry name" value="HCP-like"/>
    <property type="match status" value="2"/>
</dbReference>
<comment type="function">
    <text evidence="10">Interacts with outer membrane receptor proteins that carry out high-affinity binding and energy dependent uptake into the periplasmic space of specific substrates. It could act to transduce energy from the cytoplasmic membrane to specific energy-requiring processes in the outer membrane, resulting in the release into the periplasm of ligands bound by these outer membrane proteins.</text>
</comment>
<dbReference type="InterPro" id="IPR011990">
    <property type="entry name" value="TPR-like_helical_dom_sf"/>
</dbReference>
<evidence type="ECO:0000256" key="10">
    <source>
        <dbReference type="RuleBase" id="RU362123"/>
    </source>
</evidence>
<dbReference type="InterPro" id="IPR003538">
    <property type="entry name" value="TonB"/>
</dbReference>
<dbReference type="Gene3D" id="1.25.40.10">
    <property type="entry name" value="Tetratricopeptide repeat domain"/>
    <property type="match status" value="2"/>
</dbReference>
<dbReference type="InterPro" id="IPR037682">
    <property type="entry name" value="TonB_C"/>
</dbReference>
<gene>
    <name evidence="12" type="ORF">ABS311_17760</name>
</gene>
<evidence type="ECO:0000256" key="3">
    <source>
        <dbReference type="ARBA" id="ARBA00022448"/>
    </source>
</evidence>
<reference evidence="12 13" key="1">
    <citation type="submission" date="2024-06" db="EMBL/GenBank/DDBJ databases">
        <authorList>
            <person name="Chen R.Y."/>
        </authorList>
    </citation>
    <scope>NUCLEOTIDE SEQUENCE [LARGE SCALE GENOMIC DNA]</scope>
    <source>
        <strain evidence="12 13">D2</strain>
    </source>
</reference>
<keyword evidence="6" id="KW-0812">Transmembrane</keyword>
<proteinExistence type="inferred from homology"/>
<dbReference type="EMBL" id="JBELOE010000265">
    <property type="protein sequence ID" value="MER2493730.1"/>
    <property type="molecule type" value="Genomic_DNA"/>
</dbReference>
<dbReference type="NCBIfam" id="TIGR01352">
    <property type="entry name" value="tonB_Cterm"/>
    <property type="match status" value="1"/>
</dbReference>
<keyword evidence="7 10" id="KW-0653">Protein transport</keyword>
<comment type="subcellular location">
    <subcellularLocation>
        <location evidence="1 10">Cell inner membrane</location>
        <topology evidence="1 10">Single-pass membrane protein</topology>
        <orientation evidence="1 10">Periplasmic side</orientation>
    </subcellularLocation>
</comment>
<evidence type="ECO:0000256" key="8">
    <source>
        <dbReference type="ARBA" id="ARBA00022989"/>
    </source>
</evidence>
<keyword evidence="13" id="KW-1185">Reference proteome</keyword>
<dbReference type="InterPro" id="IPR006597">
    <property type="entry name" value="Sel1-like"/>
</dbReference>
<accession>A0ABV1RLY8</accession>
<organism evidence="12 13">
    <name type="scientific">Catenovulum sediminis</name>
    <dbReference type="NCBI Taxonomy" id="1740262"/>
    <lineage>
        <taxon>Bacteria</taxon>
        <taxon>Pseudomonadati</taxon>
        <taxon>Pseudomonadota</taxon>
        <taxon>Gammaproteobacteria</taxon>
        <taxon>Alteromonadales</taxon>
        <taxon>Alteromonadaceae</taxon>
        <taxon>Catenovulum</taxon>
    </lineage>
</organism>
<dbReference type="PRINTS" id="PR01374">
    <property type="entry name" value="TONBPROTEIN"/>
</dbReference>
<dbReference type="Pfam" id="PF08238">
    <property type="entry name" value="Sel1"/>
    <property type="match status" value="3"/>
</dbReference>
<evidence type="ECO:0000256" key="4">
    <source>
        <dbReference type="ARBA" id="ARBA00022475"/>
    </source>
</evidence>
<dbReference type="InterPro" id="IPR006260">
    <property type="entry name" value="TonB/TolA_C"/>
</dbReference>
<keyword evidence="9" id="KW-0472">Membrane</keyword>